<evidence type="ECO:0000256" key="1">
    <source>
        <dbReference type="ARBA" id="ARBA00022723"/>
    </source>
</evidence>
<proteinExistence type="predicted"/>
<dbReference type="SUPFAM" id="SSF90229">
    <property type="entry name" value="CCCH zinc finger"/>
    <property type="match status" value="1"/>
</dbReference>
<feature type="region of interest" description="Disordered" evidence="5">
    <location>
        <begin position="1"/>
        <end position="24"/>
    </location>
</feature>
<evidence type="ECO:0000256" key="5">
    <source>
        <dbReference type="SAM" id="MobiDB-lite"/>
    </source>
</evidence>
<feature type="zinc finger region" description="C3H1-type" evidence="4">
    <location>
        <begin position="190"/>
        <end position="218"/>
    </location>
</feature>
<sequence>MTSSFEDGRKRAKQGKQNNEAVQVAAPAAQSFPDIILPLCYVERPGVTHHTASGTIVQPGPSVPLIAIDQLPLWVNVRGVPRELSHEQATKICSLGVVPRGKPYEVYLTLSHSQLDPTTQPFTSQKCQLADELATESGNDSQQTTHGVISDDRAGKSVGGRPLMDLHERLPSASSARSATSSPMVKTEVKKPRQYCKGWYYSGKCKWEGNCRYLHEVPETAQELKEAGFKSRPSWLTRLTSNNVQSNANYKSTTVNRHTIPQPTRKSEEKKNKSALSLQQQQKQRQGKPKGPKNRDTRSYGDGSSDGKSGTSTPEVGDISHNTTGKSKAEAPKNGEWRGRFSSTSASPGPSHNTTTRYLSRRLSASISVDGGSENTDEIPVSSNKDEEGRQSRLSNLSTQPQNKVRGQEYTSKTAKTGRYQTQHQHEKSDHQPRSQTRTLPRYASHSPDILELEIALAEATEEEKWRAKVEAKAERGAVPCEMSMSAGEDRKINGSYEVGDLLSFL</sequence>
<dbReference type="OrthoDB" id="411372at2759"/>
<comment type="caution">
    <text evidence="7">The sequence shown here is derived from an EMBL/GenBank/DDBJ whole genome shotgun (WGS) entry which is preliminary data.</text>
</comment>
<evidence type="ECO:0000313" key="7">
    <source>
        <dbReference type="EMBL" id="KAF2968726.1"/>
    </source>
</evidence>
<keyword evidence="1 4" id="KW-0479">Metal-binding</keyword>
<dbReference type="GO" id="GO:0008270">
    <property type="term" value="F:zinc ion binding"/>
    <property type="evidence" value="ECO:0007669"/>
    <property type="project" value="UniProtKB-KW"/>
</dbReference>
<feature type="compositionally biased region" description="Polar residues" evidence="5">
    <location>
        <begin position="392"/>
        <end position="423"/>
    </location>
</feature>
<dbReference type="Proteomes" id="UP000481858">
    <property type="component" value="Unassembled WGS sequence"/>
</dbReference>
<keyword evidence="8" id="KW-1185">Reference proteome</keyword>
<dbReference type="AlphaFoldDB" id="A0A7C8IP77"/>
<evidence type="ECO:0000256" key="4">
    <source>
        <dbReference type="PROSITE-ProRule" id="PRU00723"/>
    </source>
</evidence>
<organism evidence="7 8">
    <name type="scientific">Xylaria multiplex</name>
    <dbReference type="NCBI Taxonomy" id="323545"/>
    <lineage>
        <taxon>Eukaryota</taxon>
        <taxon>Fungi</taxon>
        <taxon>Dikarya</taxon>
        <taxon>Ascomycota</taxon>
        <taxon>Pezizomycotina</taxon>
        <taxon>Sordariomycetes</taxon>
        <taxon>Xylariomycetidae</taxon>
        <taxon>Xylariales</taxon>
        <taxon>Xylariaceae</taxon>
        <taxon>Xylaria</taxon>
    </lineage>
</organism>
<evidence type="ECO:0000256" key="3">
    <source>
        <dbReference type="ARBA" id="ARBA00022833"/>
    </source>
</evidence>
<dbReference type="PROSITE" id="PS50103">
    <property type="entry name" value="ZF_C3H1"/>
    <property type="match status" value="1"/>
</dbReference>
<accession>A0A7C8IP77</accession>
<gene>
    <name evidence="7" type="ORF">GQX73_g4818</name>
</gene>
<dbReference type="InterPro" id="IPR000571">
    <property type="entry name" value="Znf_CCCH"/>
</dbReference>
<feature type="compositionally biased region" description="Polar residues" evidence="5">
    <location>
        <begin position="246"/>
        <end position="264"/>
    </location>
</feature>
<evidence type="ECO:0000313" key="8">
    <source>
        <dbReference type="Proteomes" id="UP000481858"/>
    </source>
</evidence>
<evidence type="ECO:0000259" key="6">
    <source>
        <dbReference type="PROSITE" id="PS50103"/>
    </source>
</evidence>
<feature type="domain" description="C3H1-type" evidence="6">
    <location>
        <begin position="190"/>
        <end position="218"/>
    </location>
</feature>
<feature type="compositionally biased region" description="Low complexity" evidence="5">
    <location>
        <begin position="274"/>
        <end position="284"/>
    </location>
</feature>
<dbReference type="EMBL" id="WUBL01000046">
    <property type="protein sequence ID" value="KAF2968726.1"/>
    <property type="molecule type" value="Genomic_DNA"/>
</dbReference>
<evidence type="ECO:0000256" key="2">
    <source>
        <dbReference type="ARBA" id="ARBA00022771"/>
    </source>
</evidence>
<feature type="compositionally biased region" description="Basic and acidic residues" evidence="5">
    <location>
        <begin position="424"/>
        <end position="433"/>
    </location>
</feature>
<keyword evidence="2 4" id="KW-0863">Zinc-finger</keyword>
<keyword evidence="3 4" id="KW-0862">Zinc</keyword>
<feature type="compositionally biased region" description="Polar residues" evidence="5">
    <location>
        <begin position="136"/>
        <end position="147"/>
    </location>
</feature>
<name>A0A7C8IP77_9PEZI</name>
<dbReference type="InterPro" id="IPR036855">
    <property type="entry name" value="Znf_CCCH_sf"/>
</dbReference>
<feature type="region of interest" description="Disordered" evidence="5">
    <location>
        <begin position="135"/>
        <end position="161"/>
    </location>
</feature>
<feature type="compositionally biased region" description="Basic and acidic residues" evidence="5">
    <location>
        <begin position="327"/>
        <end position="339"/>
    </location>
</feature>
<feature type="compositionally biased region" description="Polar residues" evidence="5">
    <location>
        <begin position="341"/>
        <end position="367"/>
    </location>
</feature>
<feature type="compositionally biased region" description="Low complexity" evidence="5">
    <location>
        <begin position="301"/>
        <end position="313"/>
    </location>
</feature>
<protein>
    <recommendedName>
        <fullName evidence="6">C3H1-type domain-containing protein</fullName>
    </recommendedName>
</protein>
<reference evidence="7 8" key="1">
    <citation type="submission" date="2019-12" db="EMBL/GenBank/DDBJ databases">
        <title>Draft genome sequence of the ascomycete Xylaria multiplex DSM 110363.</title>
        <authorList>
            <person name="Buettner E."/>
            <person name="Kellner H."/>
        </authorList>
    </citation>
    <scope>NUCLEOTIDE SEQUENCE [LARGE SCALE GENOMIC DNA]</scope>
    <source>
        <strain evidence="7 8">DSM 110363</strain>
    </source>
</reference>
<feature type="region of interest" description="Disordered" evidence="5">
    <location>
        <begin position="246"/>
        <end position="443"/>
    </location>
</feature>
<dbReference type="InParanoid" id="A0A7C8IP77"/>